<keyword evidence="8" id="KW-1185">Reference proteome</keyword>
<dbReference type="Pfam" id="PF13920">
    <property type="entry name" value="zf-C3HC4_3"/>
    <property type="match status" value="1"/>
</dbReference>
<sequence length="207" mass="23394">MEATISSPELPKSMEDLKTHITIANESLTTSSLTQYFSKEHHEASCHLELTHLPQFLETNNLPFWKLLANIQLRSNVDGRTKKILSLKQFSIFYVQLLEMMKSSQDPSMRTSGCQEIVETTLSADNDTDCIICFEKKADIALQCTHAFCSDCLKEWKQRSQTCPVCRAQLSALSKPDEDWVLMGNGKLNKLDEFAFLANCLRAAGHT</sequence>
<dbReference type="PANTHER" id="PTHR12109">
    <property type="entry name" value="RING FINGER PROTEIN 141-RELATED"/>
    <property type="match status" value="1"/>
</dbReference>
<evidence type="ECO:0000259" key="6">
    <source>
        <dbReference type="PROSITE" id="PS50089"/>
    </source>
</evidence>
<organism evidence="7 8">
    <name type="scientific">Planoprotostelium fungivorum</name>
    <dbReference type="NCBI Taxonomy" id="1890364"/>
    <lineage>
        <taxon>Eukaryota</taxon>
        <taxon>Amoebozoa</taxon>
        <taxon>Evosea</taxon>
        <taxon>Variosea</taxon>
        <taxon>Cavosteliida</taxon>
        <taxon>Cavosteliaceae</taxon>
        <taxon>Planoprotostelium</taxon>
    </lineage>
</organism>
<dbReference type="InterPro" id="IPR017907">
    <property type="entry name" value="Znf_RING_CS"/>
</dbReference>
<keyword evidence="4" id="KW-0862">Zinc</keyword>
<dbReference type="AlphaFoldDB" id="A0A2P6NY11"/>
<dbReference type="PROSITE" id="PS50089">
    <property type="entry name" value="ZF_RING_2"/>
    <property type="match status" value="1"/>
</dbReference>
<dbReference type="InterPro" id="IPR013083">
    <property type="entry name" value="Znf_RING/FYVE/PHD"/>
</dbReference>
<reference evidence="7 8" key="1">
    <citation type="journal article" date="2018" name="Genome Biol. Evol.">
        <title>Multiple Roots of Fruiting Body Formation in Amoebozoa.</title>
        <authorList>
            <person name="Hillmann F."/>
            <person name="Forbes G."/>
            <person name="Novohradska S."/>
            <person name="Ferling I."/>
            <person name="Riege K."/>
            <person name="Groth M."/>
            <person name="Westermann M."/>
            <person name="Marz M."/>
            <person name="Spaller T."/>
            <person name="Winckler T."/>
            <person name="Schaap P."/>
            <person name="Glockner G."/>
        </authorList>
    </citation>
    <scope>NUCLEOTIDE SEQUENCE [LARGE SCALE GENOMIC DNA]</scope>
    <source>
        <strain evidence="7 8">Jena</strain>
    </source>
</reference>
<dbReference type="PANTHER" id="PTHR12109:SF3">
    <property type="entry name" value="RING FINGER PROTEIN 141"/>
    <property type="match status" value="1"/>
</dbReference>
<dbReference type="SMART" id="SM00184">
    <property type="entry name" value="RING"/>
    <property type="match status" value="1"/>
</dbReference>
<evidence type="ECO:0000256" key="2">
    <source>
        <dbReference type="ARBA" id="ARBA00022723"/>
    </source>
</evidence>
<feature type="domain" description="RING-type" evidence="6">
    <location>
        <begin position="130"/>
        <end position="167"/>
    </location>
</feature>
<name>A0A2P6NY11_9EUKA</name>
<dbReference type="GO" id="GO:0008270">
    <property type="term" value="F:zinc ion binding"/>
    <property type="evidence" value="ECO:0007669"/>
    <property type="project" value="UniProtKB-KW"/>
</dbReference>
<gene>
    <name evidence="7" type="ORF">PROFUN_00300</name>
</gene>
<proteinExistence type="predicted"/>
<accession>A0A2P6NY11</accession>
<dbReference type="CDD" id="cd16545">
    <property type="entry name" value="RING-HC_RNF141"/>
    <property type="match status" value="1"/>
</dbReference>
<dbReference type="OrthoDB" id="18818at2759"/>
<dbReference type="InterPro" id="IPR001841">
    <property type="entry name" value="Znf_RING"/>
</dbReference>
<dbReference type="InterPro" id="IPR047126">
    <property type="entry name" value="RNF141-like"/>
</dbReference>
<evidence type="ECO:0000256" key="3">
    <source>
        <dbReference type="ARBA" id="ARBA00022771"/>
    </source>
</evidence>
<protein>
    <recommendedName>
        <fullName evidence="1">RING finger protein 141</fullName>
    </recommendedName>
</protein>
<dbReference type="GO" id="GO:0004842">
    <property type="term" value="F:ubiquitin-protein transferase activity"/>
    <property type="evidence" value="ECO:0007669"/>
    <property type="project" value="TreeGrafter"/>
</dbReference>
<dbReference type="PROSITE" id="PS00518">
    <property type="entry name" value="ZF_RING_1"/>
    <property type="match status" value="1"/>
</dbReference>
<dbReference type="InParanoid" id="A0A2P6NY11"/>
<keyword evidence="2" id="KW-0479">Metal-binding</keyword>
<keyword evidence="3 5" id="KW-0863">Zinc-finger</keyword>
<evidence type="ECO:0000256" key="1">
    <source>
        <dbReference type="ARBA" id="ARBA00022017"/>
    </source>
</evidence>
<comment type="caution">
    <text evidence="7">The sequence shown here is derived from an EMBL/GenBank/DDBJ whole genome shotgun (WGS) entry which is preliminary data.</text>
</comment>
<dbReference type="Gene3D" id="3.30.40.10">
    <property type="entry name" value="Zinc/RING finger domain, C3HC4 (zinc finger)"/>
    <property type="match status" value="1"/>
</dbReference>
<dbReference type="InterPro" id="IPR043400">
    <property type="entry name" value="RING-HC_RNF141"/>
</dbReference>
<evidence type="ECO:0000313" key="8">
    <source>
        <dbReference type="Proteomes" id="UP000241769"/>
    </source>
</evidence>
<dbReference type="STRING" id="1890364.A0A2P6NY11"/>
<dbReference type="EMBL" id="MDYQ01000007">
    <property type="protein sequence ID" value="PRP88832.1"/>
    <property type="molecule type" value="Genomic_DNA"/>
</dbReference>
<dbReference type="GO" id="GO:0051865">
    <property type="term" value="P:protein autoubiquitination"/>
    <property type="evidence" value="ECO:0007669"/>
    <property type="project" value="TreeGrafter"/>
</dbReference>
<dbReference type="Proteomes" id="UP000241769">
    <property type="component" value="Unassembled WGS sequence"/>
</dbReference>
<evidence type="ECO:0000256" key="4">
    <source>
        <dbReference type="ARBA" id="ARBA00022833"/>
    </source>
</evidence>
<evidence type="ECO:0000256" key="5">
    <source>
        <dbReference type="PROSITE-ProRule" id="PRU00175"/>
    </source>
</evidence>
<evidence type="ECO:0000313" key="7">
    <source>
        <dbReference type="EMBL" id="PRP88832.1"/>
    </source>
</evidence>
<dbReference type="SUPFAM" id="SSF57850">
    <property type="entry name" value="RING/U-box"/>
    <property type="match status" value="1"/>
</dbReference>